<dbReference type="Pfam" id="PF04014">
    <property type="entry name" value="MazE_antitoxin"/>
    <property type="match status" value="1"/>
</dbReference>
<dbReference type="InterPro" id="IPR007159">
    <property type="entry name" value="SpoVT-AbrB_dom"/>
</dbReference>
<evidence type="ECO:0000259" key="1">
    <source>
        <dbReference type="SMART" id="SM00966"/>
    </source>
</evidence>
<evidence type="ECO:0000313" key="3">
    <source>
        <dbReference type="Proteomes" id="UP000754750"/>
    </source>
</evidence>
<keyword evidence="2" id="KW-0238">DNA-binding</keyword>
<dbReference type="SMART" id="SM00966">
    <property type="entry name" value="SpoVT_AbrB"/>
    <property type="match status" value="2"/>
</dbReference>
<reference evidence="2" key="1">
    <citation type="submission" date="2019-04" db="EMBL/GenBank/DDBJ databases">
        <title>Evolution of Biomass-Degrading Anaerobic Consortia Revealed by Metagenomics.</title>
        <authorList>
            <person name="Peng X."/>
        </authorList>
    </citation>
    <scope>NUCLEOTIDE SEQUENCE</scope>
    <source>
        <strain evidence="2">SIG551</strain>
    </source>
</reference>
<feature type="domain" description="SpoVT-AbrB" evidence="1">
    <location>
        <begin position="9"/>
        <end position="54"/>
    </location>
</feature>
<dbReference type="RefSeq" id="WP_326840758.1">
    <property type="nucleotide sequence ID" value="NZ_SVNY01000006.1"/>
</dbReference>
<dbReference type="EMBL" id="SVNY01000006">
    <property type="protein sequence ID" value="MBE6834246.1"/>
    <property type="molecule type" value="Genomic_DNA"/>
</dbReference>
<organism evidence="2 3">
    <name type="scientific">Faecalispora sporosphaeroides</name>
    <dbReference type="NCBI Taxonomy" id="1549"/>
    <lineage>
        <taxon>Bacteria</taxon>
        <taxon>Bacillati</taxon>
        <taxon>Bacillota</taxon>
        <taxon>Clostridia</taxon>
        <taxon>Eubacteriales</taxon>
        <taxon>Oscillospiraceae</taxon>
        <taxon>Faecalispora</taxon>
    </lineage>
</organism>
<comment type="caution">
    <text evidence="2">The sequence shown here is derived from an EMBL/GenBank/DDBJ whole genome shotgun (WGS) entry which is preliminary data.</text>
</comment>
<protein>
    <submittedName>
        <fullName evidence="2">AbrB/MazE/SpoVT family DNA-binding domain-containing protein</fullName>
    </submittedName>
</protein>
<gene>
    <name evidence="2" type="ORF">E7512_11840</name>
</gene>
<sequence length="112" mass="12504">MNELIGLPAIVSTRHRIVIDKAFRRLLEIPKTGSVQLVVNKNQLQVFPAAPAVHGAVVKDISIGRFNLPMEWVRSNSIKVGDRVFLIATEDCLLIITSVRQNAESERNDKLC</sequence>
<name>A0A928KY66_9FIRM</name>
<proteinExistence type="predicted"/>
<feature type="domain" description="SpoVT-AbrB" evidence="1">
    <location>
        <begin position="58"/>
        <end position="104"/>
    </location>
</feature>
<dbReference type="AlphaFoldDB" id="A0A928KY66"/>
<dbReference type="Proteomes" id="UP000754750">
    <property type="component" value="Unassembled WGS sequence"/>
</dbReference>
<dbReference type="GO" id="GO:0003677">
    <property type="term" value="F:DNA binding"/>
    <property type="evidence" value="ECO:0007669"/>
    <property type="project" value="UniProtKB-KW"/>
</dbReference>
<accession>A0A928KY66</accession>
<evidence type="ECO:0000313" key="2">
    <source>
        <dbReference type="EMBL" id="MBE6834246.1"/>
    </source>
</evidence>